<evidence type="ECO:0000313" key="1">
    <source>
        <dbReference type="EMBL" id="KAH3887020.1"/>
    </source>
</evidence>
<proteinExistence type="predicted"/>
<dbReference type="AlphaFoldDB" id="A0A9D4N3A1"/>
<gene>
    <name evidence="1" type="ORF">DPMN_011033</name>
</gene>
<feature type="non-terminal residue" evidence="1">
    <location>
        <position position="1"/>
    </location>
</feature>
<keyword evidence="2" id="KW-1185">Reference proteome</keyword>
<dbReference type="EMBL" id="JAIWYP010000001">
    <property type="protein sequence ID" value="KAH3887020.1"/>
    <property type="molecule type" value="Genomic_DNA"/>
</dbReference>
<reference evidence="1" key="1">
    <citation type="journal article" date="2019" name="bioRxiv">
        <title>The Genome of the Zebra Mussel, Dreissena polymorpha: A Resource for Invasive Species Research.</title>
        <authorList>
            <person name="McCartney M.A."/>
            <person name="Auch B."/>
            <person name="Kono T."/>
            <person name="Mallez S."/>
            <person name="Zhang Y."/>
            <person name="Obille A."/>
            <person name="Becker A."/>
            <person name="Abrahante J.E."/>
            <person name="Garbe J."/>
            <person name="Badalamenti J.P."/>
            <person name="Herman A."/>
            <person name="Mangelson H."/>
            <person name="Liachko I."/>
            <person name="Sullivan S."/>
            <person name="Sone E.D."/>
            <person name="Koren S."/>
            <person name="Silverstein K.A.T."/>
            <person name="Beckman K.B."/>
            <person name="Gohl D.M."/>
        </authorList>
    </citation>
    <scope>NUCLEOTIDE SEQUENCE</scope>
    <source>
        <strain evidence="1">Duluth1</strain>
        <tissue evidence="1">Whole animal</tissue>
    </source>
</reference>
<reference evidence="1" key="2">
    <citation type="submission" date="2020-11" db="EMBL/GenBank/DDBJ databases">
        <authorList>
            <person name="McCartney M.A."/>
            <person name="Auch B."/>
            <person name="Kono T."/>
            <person name="Mallez S."/>
            <person name="Becker A."/>
            <person name="Gohl D.M."/>
            <person name="Silverstein K.A.T."/>
            <person name="Koren S."/>
            <person name="Bechman K.B."/>
            <person name="Herman A."/>
            <person name="Abrahante J.E."/>
            <person name="Garbe J."/>
        </authorList>
    </citation>
    <scope>NUCLEOTIDE SEQUENCE</scope>
    <source>
        <strain evidence="1">Duluth1</strain>
        <tissue evidence="1">Whole animal</tissue>
    </source>
</reference>
<accession>A0A9D4N3A1</accession>
<protein>
    <submittedName>
        <fullName evidence="1">Uncharacterized protein</fullName>
    </submittedName>
</protein>
<evidence type="ECO:0000313" key="2">
    <source>
        <dbReference type="Proteomes" id="UP000828390"/>
    </source>
</evidence>
<name>A0A9D4N3A1_DREPO</name>
<sequence length="51" mass="5798">YKATIEELVELEKKANGQAMKERIRSQITDARNALQRILSDEESNGHVKGK</sequence>
<comment type="caution">
    <text evidence="1">The sequence shown here is derived from an EMBL/GenBank/DDBJ whole genome shotgun (WGS) entry which is preliminary data.</text>
</comment>
<organism evidence="1 2">
    <name type="scientific">Dreissena polymorpha</name>
    <name type="common">Zebra mussel</name>
    <name type="synonym">Mytilus polymorpha</name>
    <dbReference type="NCBI Taxonomy" id="45954"/>
    <lineage>
        <taxon>Eukaryota</taxon>
        <taxon>Metazoa</taxon>
        <taxon>Spiralia</taxon>
        <taxon>Lophotrochozoa</taxon>
        <taxon>Mollusca</taxon>
        <taxon>Bivalvia</taxon>
        <taxon>Autobranchia</taxon>
        <taxon>Heteroconchia</taxon>
        <taxon>Euheterodonta</taxon>
        <taxon>Imparidentia</taxon>
        <taxon>Neoheterodontei</taxon>
        <taxon>Myida</taxon>
        <taxon>Dreissenoidea</taxon>
        <taxon>Dreissenidae</taxon>
        <taxon>Dreissena</taxon>
    </lineage>
</organism>
<dbReference type="Proteomes" id="UP000828390">
    <property type="component" value="Unassembled WGS sequence"/>
</dbReference>